<dbReference type="Pfam" id="PF12937">
    <property type="entry name" value="F-box-like"/>
    <property type="match status" value="1"/>
</dbReference>
<keyword evidence="2 3" id="KW-0040">ANK repeat</keyword>
<evidence type="ECO:0000313" key="6">
    <source>
        <dbReference type="Proteomes" id="UP001239445"/>
    </source>
</evidence>
<protein>
    <submittedName>
        <fullName evidence="5">Ankyrin repeat-containing domain protein</fullName>
    </submittedName>
</protein>
<dbReference type="InterPro" id="IPR036770">
    <property type="entry name" value="Ankyrin_rpt-contain_sf"/>
</dbReference>
<evidence type="ECO:0000256" key="2">
    <source>
        <dbReference type="ARBA" id="ARBA00023043"/>
    </source>
</evidence>
<dbReference type="CDD" id="cd09917">
    <property type="entry name" value="F-box_SF"/>
    <property type="match status" value="1"/>
</dbReference>
<evidence type="ECO:0000256" key="1">
    <source>
        <dbReference type="ARBA" id="ARBA00022737"/>
    </source>
</evidence>
<dbReference type="SMART" id="SM00248">
    <property type="entry name" value="ANK"/>
    <property type="match status" value="10"/>
</dbReference>
<dbReference type="PANTHER" id="PTHR24189">
    <property type="entry name" value="MYOTROPHIN"/>
    <property type="match status" value="1"/>
</dbReference>
<dbReference type="SUPFAM" id="SSF81383">
    <property type="entry name" value="F-box domain"/>
    <property type="match status" value="1"/>
</dbReference>
<accession>A0AAJ0BJB0</accession>
<dbReference type="EMBL" id="MU839828">
    <property type="protein sequence ID" value="KAK1759010.1"/>
    <property type="molecule type" value="Genomic_DNA"/>
</dbReference>
<evidence type="ECO:0000313" key="5">
    <source>
        <dbReference type="EMBL" id="KAK1759010.1"/>
    </source>
</evidence>
<dbReference type="PROSITE" id="PS50297">
    <property type="entry name" value="ANK_REP_REGION"/>
    <property type="match status" value="2"/>
</dbReference>
<evidence type="ECO:0000256" key="3">
    <source>
        <dbReference type="PROSITE-ProRule" id="PRU00023"/>
    </source>
</evidence>
<dbReference type="InterPro" id="IPR002110">
    <property type="entry name" value="Ankyrin_rpt"/>
</dbReference>
<dbReference type="Pfam" id="PF00023">
    <property type="entry name" value="Ank"/>
    <property type="match status" value="2"/>
</dbReference>
<dbReference type="PANTHER" id="PTHR24189:SF50">
    <property type="entry name" value="ANKYRIN REPEAT AND SOCS BOX PROTEIN 2"/>
    <property type="match status" value="1"/>
</dbReference>
<name>A0AAJ0BJB0_9PEZI</name>
<sequence length="545" mass="59381">MAPPSLSSLPTELLVFVVDRLDQLRDLAAFARTNRRFHSIANHVVYKRVVAEGNIWPLAWAAHCGVVGTLKRVLAAGVQPDYPFVDCLGFDDWKRIIADARRLVPLDPHPRPPSKGRESRTVIRHYTALHLAVLGGHDEIVRILLDHGAKLDATCENLCDCTRLGGLLNETECPEPDPVPRSWSPLHLALCHFRPDTAKLLLSRGASHLMEPLEAQDGRECATALHHAAAAGLSGVVRYLVDNGIQKDVEVRDAKTLTPLYYAYAESRWESTFPLLLELGGNIDVDIKLFLPYSTITPLGEACRLGHFAKADRLLEFGADAMRGFIATMSGKGLSPLHMCCMPSARPASYVAPEGPARVLREREVEIGCMKTISNLISRGAQLDSEDCYGDTPIIAAAQNHNAAALRALIAAGADVHVRNAVGRSALMQVIMGPHNPTGVTPQDPERLAETFRVLVDAGARVDERDAEGNTLFHLVFKRVGSIPAGQSSALRTLLTMPGGVRNLLASKNKDGHSAGQLAWQARNHEAFRILALGRYFTRALEGAN</sequence>
<proteinExistence type="predicted"/>
<keyword evidence="1" id="KW-0677">Repeat</keyword>
<dbReference type="InterPro" id="IPR001810">
    <property type="entry name" value="F-box_dom"/>
</dbReference>
<dbReference type="InterPro" id="IPR050745">
    <property type="entry name" value="Multifunctional_regulatory"/>
</dbReference>
<organism evidence="5 6">
    <name type="scientific">Echria macrotheca</name>
    <dbReference type="NCBI Taxonomy" id="438768"/>
    <lineage>
        <taxon>Eukaryota</taxon>
        <taxon>Fungi</taxon>
        <taxon>Dikarya</taxon>
        <taxon>Ascomycota</taxon>
        <taxon>Pezizomycotina</taxon>
        <taxon>Sordariomycetes</taxon>
        <taxon>Sordariomycetidae</taxon>
        <taxon>Sordariales</taxon>
        <taxon>Schizotheciaceae</taxon>
        <taxon>Echria</taxon>
    </lineage>
</organism>
<dbReference type="Pfam" id="PF12796">
    <property type="entry name" value="Ank_2"/>
    <property type="match status" value="1"/>
</dbReference>
<reference evidence="5" key="1">
    <citation type="submission" date="2023-06" db="EMBL/GenBank/DDBJ databases">
        <title>Genome-scale phylogeny and comparative genomics of the fungal order Sordariales.</title>
        <authorList>
            <consortium name="Lawrence Berkeley National Laboratory"/>
            <person name="Hensen N."/>
            <person name="Bonometti L."/>
            <person name="Westerberg I."/>
            <person name="Brannstrom I.O."/>
            <person name="Guillou S."/>
            <person name="Cros-Aarteil S."/>
            <person name="Calhoun S."/>
            <person name="Haridas S."/>
            <person name="Kuo A."/>
            <person name="Mondo S."/>
            <person name="Pangilinan J."/>
            <person name="Riley R."/>
            <person name="Labutti K."/>
            <person name="Andreopoulos B."/>
            <person name="Lipzen A."/>
            <person name="Chen C."/>
            <person name="Yanf M."/>
            <person name="Daum C."/>
            <person name="Ng V."/>
            <person name="Clum A."/>
            <person name="Steindorff A."/>
            <person name="Ohm R."/>
            <person name="Martin F."/>
            <person name="Silar P."/>
            <person name="Natvig D."/>
            <person name="Lalanne C."/>
            <person name="Gautier V."/>
            <person name="Ament-Velasquez S.L."/>
            <person name="Kruys A."/>
            <person name="Hutchinson M.I."/>
            <person name="Powell A.J."/>
            <person name="Barry K."/>
            <person name="Miller A.N."/>
            <person name="Grigoriev I.V."/>
            <person name="Debuchy R."/>
            <person name="Gladieux P."/>
            <person name="Thoren M.H."/>
            <person name="Johannesson H."/>
        </authorList>
    </citation>
    <scope>NUCLEOTIDE SEQUENCE</scope>
    <source>
        <strain evidence="5">PSN4</strain>
    </source>
</reference>
<feature type="repeat" description="ANK" evidence="3">
    <location>
        <begin position="220"/>
        <end position="252"/>
    </location>
</feature>
<keyword evidence="6" id="KW-1185">Reference proteome</keyword>
<dbReference type="Gene3D" id="1.25.40.20">
    <property type="entry name" value="Ankyrin repeat-containing domain"/>
    <property type="match status" value="3"/>
</dbReference>
<evidence type="ECO:0000259" key="4">
    <source>
        <dbReference type="PROSITE" id="PS50181"/>
    </source>
</evidence>
<feature type="repeat" description="ANK" evidence="3">
    <location>
        <begin position="389"/>
        <end position="421"/>
    </location>
</feature>
<dbReference type="PROSITE" id="PS50088">
    <property type="entry name" value="ANK_REPEAT"/>
    <property type="match status" value="3"/>
</dbReference>
<dbReference type="InterPro" id="IPR036047">
    <property type="entry name" value="F-box-like_dom_sf"/>
</dbReference>
<feature type="domain" description="F-box" evidence="4">
    <location>
        <begin position="3"/>
        <end position="49"/>
    </location>
</feature>
<gene>
    <name evidence="5" type="ORF">QBC47DRAFT_97459</name>
</gene>
<dbReference type="PROSITE" id="PS50181">
    <property type="entry name" value="FBOX"/>
    <property type="match status" value="1"/>
</dbReference>
<dbReference type="Proteomes" id="UP001239445">
    <property type="component" value="Unassembled WGS sequence"/>
</dbReference>
<dbReference type="AlphaFoldDB" id="A0AAJ0BJB0"/>
<comment type="caution">
    <text evidence="5">The sequence shown here is derived from an EMBL/GenBank/DDBJ whole genome shotgun (WGS) entry which is preliminary data.</text>
</comment>
<dbReference type="SUPFAM" id="SSF48403">
    <property type="entry name" value="Ankyrin repeat"/>
    <property type="match status" value="1"/>
</dbReference>
<feature type="repeat" description="ANK" evidence="3">
    <location>
        <begin position="124"/>
        <end position="156"/>
    </location>
</feature>